<organism evidence="4 5">
    <name type="scientific">Ensifer adhaerens</name>
    <name type="common">Sinorhizobium morelense</name>
    <dbReference type="NCBI Taxonomy" id="106592"/>
    <lineage>
        <taxon>Bacteria</taxon>
        <taxon>Pseudomonadati</taxon>
        <taxon>Pseudomonadota</taxon>
        <taxon>Alphaproteobacteria</taxon>
        <taxon>Hyphomicrobiales</taxon>
        <taxon>Rhizobiaceae</taxon>
        <taxon>Sinorhizobium/Ensifer group</taxon>
        <taxon>Ensifer</taxon>
    </lineage>
</organism>
<evidence type="ECO:0000259" key="3">
    <source>
        <dbReference type="Pfam" id="PF00171"/>
    </source>
</evidence>
<dbReference type="GO" id="GO:0009450">
    <property type="term" value="P:gamma-aminobutyric acid catabolic process"/>
    <property type="evidence" value="ECO:0007669"/>
    <property type="project" value="TreeGrafter"/>
</dbReference>
<protein>
    <submittedName>
        <fullName evidence="4">Aldehyde dehydrogenase family protein</fullName>
    </submittedName>
</protein>
<dbReference type="RefSeq" id="WP_250806301.1">
    <property type="nucleotide sequence ID" value="NZ_JAROCZ010000002.1"/>
</dbReference>
<proteinExistence type="inferred from homology"/>
<dbReference type="SUPFAM" id="SSF53720">
    <property type="entry name" value="ALDH-like"/>
    <property type="match status" value="1"/>
</dbReference>
<geneLocation type="plasmid" evidence="4 5">
    <name>pB</name>
</geneLocation>
<dbReference type="EMBL" id="CP098809">
    <property type="protein sequence ID" value="USJ28335.1"/>
    <property type="molecule type" value="Genomic_DNA"/>
</dbReference>
<dbReference type="InterPro" id="IPR016161">
    <property type="entry name" value="Ald_DH/histidinol_DH"/>
</dbReference>
<evidence type="ECO:0000313" key="4">
    <source>
        <dbReference type="EMBL" id="USJ28335.1"/>
    </source>
</evidence>
<dbReference type="Gene3D" id="3.40.605.10">
    <property type="entry name" value="Aldehyde Dehydrogenase, Chain A, domain 1"/>
    <property type="match status" value="1"/>
</dbReference>
<keyword evidence="4" id="KW-0614">Plasmid</keyword>
<sequence>MRLASYKRILVPKRPVGVVGAITPWSFLSAVLASKLAPALAVGCSLVAKPAARTPLSALALGVLVERAGIPSG</sequence>
<dbReference type="GO" id="GO:0004777">
    <property type="term" value="F:succinate-semialdehyde dehydrogenase (NAD+) activity"/>
    <property type="evidence" value="ECO:0007669"/>
    <property type="project" value="TreeGrafter"/>
</dbReference>
<evidence type="ECO:0000256" key="2">
    <source>
        <dbReference type="ARBA" id="ARBA00023002"/>
    </source>
</evidence>
<name>A0A9Q8YFH2_ENSAD</name>
<dbReference type="InterPro" id="IPR050740">
    <property type="entry name" value="Aldehyde_DH_Superfamily"/>
</dbReference>
<feature type="domain" description="Aldehyde dehydrogenase" evidence="3">
    <location>
        <begin position="6"/>
        <end position="73"/>
    </location>
</feature>
<dbReference type="AlphaFoldDB" id="A0A9Q8YFH2"/>
<evidence type="ECO:0000256" key="1">
    <source>
        <dbReference type="ARBA" id="ARBA00009986"/>
    </source>
</evidence>
<dbReference type="PANTHER" id="PTHR43353">
    <property type="entry name" value="SUCCINATE-SEMIALDEHYDE DEHYDROGENASE, MITOCHONDRIAL"/>
    <property type="match status" value="1"/>
</dbReference>
<dbReference type="Pfam" id="PF00171">
    <property type="entry name" value="Aldedh"/>
    <property type="match status" value="1"/>
</dbReference>
<gene>
    <name evidence="4" type="ORF">NE863_33000</name>
</gene>
<dbReference type="PANTHER" id="PTHR43353:SF5">
    <property type="entry name" value="SUCCINATE-SEMIALDEHYDE DEHYDROGENASE, MITOCHONDRIAL"/>
    <property type="match status" value="1"/>
</dbReference>
<dbReference type="InterPro" id="IPR016162">
    <property type="entry name" value="Ald_DH_N"/>
</dbReference>
<dbReference type="InterPro" id="IPR015590">
    <property type="entry name" value="Aldehyde_DH_dom"/>
</dbReference>
<dbReference type="Proteomes" id="UP001055460">
    <property type="component" value="Plasmid pB"/>
</dbReference>
<evidence type="ECO:0000313" key="5">
    <source>
        <dbReference type="Proteomes" id="UP001055460"/>
    </source>
</evidence>
<keyword evidence="2" id="KW-0560">Oxidoreductase</keyword>
<comment type="similarity">
    <text evidence="1">Belongs to the aldehyde dehydrogenase family.</text>
</comment>
<reference evidence="4" key="1">
    <citation type="submission" date="2022-06" db="EMBL/GenBank/DDBJ databases">
        <title>Physiological and biochemical characterization and genomic elucidation of a strain of the genus Ensifer adhaerens M8 that combines arsenic oxidation and chromium reduction.</title>
        <authorList>
            <person name="Li X."/>
            <person name="Yu c."/>
        </authorList>
    </citation>
    <scope>NUCLEOTIDE SEQUENCE</scope>
    <source>
        <strain evidence="4">M8</strain>
        <plasmid evidence="4">pB</plasmid>
    </source>
</reference>
<accession>A0A9Q8YFH2</accession>